<gene>
    <name evidence="4" type="ORF">METZ01_LOCUS97599</name>
</gene>
<dbReference type="AlphaFoldDB" id="A0A381VWV6"/>
<sequence>VEKQTVLITGAAGYICSWIVKKFLEEGFSVRATVRDLKDLDKIQHLNDLKSTNEADLELFKADLLDDGSFDEPAKGCDILVHTASPFIVQNIKDSQKQLVLPAIEGTKNVLSAASKSDSLTRVVLTSSVAAITGDNCESGSGENGIFNESDWNTSSSEDYNPYQYSKTMAEKTAWKMAENSHWDLIVLNPGFVLGPSLSTRIDGASVDMMRSLLNGKYRLGVPDIYLAFVDVRDVAQAHFLAALDQNITGRNILVSHVGNTPMVAEVLRSEHDKTYPIPKNIIPKWLVKMTGFIFGLKRDYLERNVGHSFKIDNRKSLEELGMTYRPVRDTILDHAEQLISMKLI</sequence>
<dbReference type="Pfam" id="PF01370">
    <property type="entry name" value="Epimerase"/>
    <property type="match status" value="1"/>
</dbReference>
<evidence type="ECO:0000256" key="1">
    <source>
        <dbReference type="ARBA" id="ARBA00023002"/>
    </source>
</evidence>
<reference evidence="4" key="1">
    <citation type="submission" date="2018-05" db="EMBL/GenBank/DDBJ databases">
        <authorList>
            <person name="Lanie J.A."/>
            <person name="Ng W.-L."/>
            <person name="Kazmierczak K.M."/>
            <person name="Andrzejewski T.M."/>
            <person name="Davidsen T.M."/>
            <person name="Wayne K.J."/>
            <person name="Tettelin H."/>
            <person name="Glass J.I."/>
            <person name="Rusch D."/>
            <person name="Podicherti R."/>
            <person name="Tsui H.-C.T."/>
            <person name="Winkler M.E."/>
        </authorList>
    </citation>
    <scope>NUCLEOTIDE SEQUENCE</scope>
</reference>
<proteinExistence type="inferred from homology"/>
<feature type="domain" description="NAD-dependent epimerase/dehydratase" evidence="3">
    <location>
        <begin position="6"/>
        <end position="245"/>
    </location>
</feature>
<feature type="non-terminal residue" evidence="4">
    <location>
        <position position="1"/>
    </location>
</feature>
<comment type="similarity">
    <text evidence="2">Belongs to the NAD(P)-dependent epimerase/dehydratase family. Dihydroflavonol-4-reductase subfamily.</text>
</comment>
<accession>A0A381VWV6</accession>
<dbReference type="FunFam" id="3.40.50.720:FF:000336">
    <property type="entry name" value="Aldehyde reductase"/>
    <property type="match status" value="1"/>
</dbReference>
<dbReference type="Gene3D" id="3.40.50.720">
    <property type="entry name" value="NAD(P)-binding Rossmann-like Domain"/>
    <property type="match status" value="1"/>
</dbReference>
<dbReference type="InterPro" id="IPR050425">
    <property type="entry name" value="NAD(P)_dehydrat-like"/>
</dbReference>
<dbReference type="InterPro" id="IPR036291">
    <property type="entry name" value="NAD(P)-bd_dom_sf"/>
</dbReference>
<keyword evidence="1" id="KW-0560">Oxidoreductase</keyword>
<dbReference type="SUPFAM" id="SSF51735">
    <property type="entry name" value="NAD(P)-binding Rossmann-fold domains"/>
    <property type="match status" value="1"/>
</dbReference>
<protein>
    <recommendedName>
        <fullName evidence="3">NAD-dependent epimerase/dehydratase domain-containing protein</fullName>
    </recommendedName>
</protein>
<evidence type="ECO:0000256" key="2">
    <source>
        <dbReference type="ARBA" id="ARBA00023445"/>
    </source>
</evidence>
<organism evidence="4">
    <name type="scientific">marine metagenome</name>
    <dbReference type="NCBI Taxonomy" id="408172"/>
    <lineage>
        <taxon>unclassified sequences</taxon>
        <taxon>metagenomes</taxon>
        <taxon>ecological metagenomes</taxon>
    </lineage>
</organism>
<dbReference type="EMBL" id="UINC01010023">
    <property type="protein sequence ID" value="SVA44745.1"/>
    <property type="molecule type" value="Genomic_DNA"/>
</dbReference>
<dbReference type="InterPro" id="IPR001509">
    <property type="entry name" value="Epimerase_deHydtase"/>
</dbReference>
<dbReference type="PANTHER" id="PTHR10366">
    <property type="entry name" value="NAD DEPENDENT EPIMERASE/DEHYDRATASE"/>
    <property type="match status" value="1"/>
</dbReference>
<dbReference type="GO" id="GO:0016616">
    <property type="term" value="F:oxidoreductase activity, acting on the CH-OH group of donors, NAD or NADP as acceptor"/>
    <property type="evidence" value="ECO:0007669"/>
    <property type="project" value="TreeGrafter"/>
</dbReference>
<evidence type="ECO:0000313" key="4">
    <source>
        <dbReference type="EMBL" id="SVA44745.1"/>
    </source>
</evidence>
<dbReference type="PANTHER" id="PTHR10366:SF564">
    <property type="entry name" value="STEROL-4-ALPHA-CARBOXYLATE 3-DEHYDROGENASE, DECARBOXYLATING"/>
    <property type="match status" value="1"/>
</dbReference>
<name>A0A381VWV6_9ZZZZ</name>
<evidence type="ECO:0000259" key="3">
    <source>
        <dbReference type="Pfam" id="PF01370"/>
    </source>
</evidence>